<reference evidence="4" key="1">
    <citation type="submission" date="2016-10" db="EMBL/GenBank/DDBJ databases">
        <authorList>
            <person name="Varghese N."/>
            <person name="Submissions S."/>
        </authorList>
    </citation>
    <scope>NUCLEOTIDE SEQUENCE [LARGE SCALE GENOMIC DNA]</scope>
    <source>
        <strain evidence="4">XBD2006</strain>
    </source>
</reference>
<dbReference type="RefSeq" id="WP_074463145.1">
    <property type="nucleotide sequence ID" value="NZ_FMUR01000018.1"/>
</dbReference>
<dbReference type="OrthoDB" id="9804196at2"/>
<dbReference type="InterPro" id="IPR028098">
    <property type="entry name" value="Glyco_trans_4-like_N"/>
</dbReference>
<organism evidence="3 4">
    <name type="scientific">Butyrivibrio hungatei</name>
    <dbReference type="NCBI Taxonomy" id="185008"/>
    <lineage>
        <taxon>Bacteria</taxon>
        <taxon>Bacillati</taxon>
        <taxon>Bacillota</taxon>
        <taxon>Clostridia</taxon>
        <taxon>Lachnospirales</taxon>
        <taxon>Lachnospiraceae</taxon>
        <taxon>Butyrivibrio</taxon>
    </lineage>
</organism>
<evidence type="ECO:0000259" key="2">
    <source>
        <dbReference type="Pfam" id="PF13439"/>
    </source>
</evidence>
<dbReference type="GO" id="GO:0016757">
    <property type="term" value="F:glycosyltransferase activity"/>
    <property type="evidence" value="ECO:0007669"/>
    <property type="project" value="InterPro"/>
</dbReference>
<dbReference type="AlphaFoldDB" id="A0A1G5G7C7"/>
<dbReference type="SUPFAM" id="SSF53756">
    <property type="entry name" value="UDP-Glycosyltransferase/glycogen phosphorylase"/>
    <property type="match status" value="2"/>
</dbReference>
<gene>
    <name evidence="3" type="ORF">SAMN02910451_02728</name>
</gene>
<dbReference type="PANTHER" id="PTHR12526:SF630">
    <property type="entry name" value="GLYCOSYLTRANSFERASE"/>
    <property type="match status" value="1"/>
</dbReference>
<evidence type="ECO:0000259" key="1">
    <source>
        <dbReference type="Pfam" id="PF00534"/>
    </source>
</evidence>
<dbReference type="CDD" id="cd03801">
    <property type="entry name" value="GT4_PimA-like"/>
    <property type="match status" value="1"/>
</dbReference>
<feature type="domain" description="Glycosyltransferase subfamily 4-like N-terminal" evidence="2">
    <location>
        <begin position="15"/>
        <end position="182"/>
    </location>
</feature>
<evidence type="ECO:0000313" key="4">
    <source>
        <dbReference type="Proteomes" id="UP000183047"/>
    </source>
</evidence>
<dbReference type="Proteomes" id="UP000183047">
    <property type="component" value="Unassembled WGS sequence"/>
</dbReference>
<dbReference type="Gene3D" id="3.40.50.2000">
    <property type="entry name" value="Glycogen Phosphorylase B"/>
    <property type="match status" value="3"/>
</dbReference>
<sequence length="880" mass="102839">MKKVLVLSPTSGSAGVDICLLHFVKELNKKLDITVILPPGAFLIEKFREYNVNVYELPLEWWFYPSVSMAEIKNKLYRRNEVIHRIVDIIKYEKIDYVLSNTTTSWDGFFASSLCGIPHFFWMHAKYVDNIYTNLSLEEKKALYKIMSIGSEKIICCSSTLARQMEEIIDNVAYVQNGIDLDEYVENYDIGKNDTFNILTLGHYNANKNIELMLRAILLIREKAPNVYNNIRYCCYGPAEADYYRELKSFVEKNGLVDKVFLNEYLETPSIVLKEADLYANISITETLPLSVMEAMATGLPCIVTPTDGGKIIVEDNVSGFICDTENIIAEKIIELFNDREKLKIMGMNARRRVEEFFSLKNYNDFIQFFSGENHNTMMLADMIKILCDRTSNMKVRVLVIYPEAAQATFAIAAELPLELLKKDGKVVPKYTGLANVSEKDIYESDVVFCVRYYHEEVQSLIDVAHKFGKKWIWYIDDNYDAIKFSGDGIIDHVSVKNDLYERMFSKADCTIVNNRTIYELGRKITPNIRLLPTYQILDSNFNSDNEKGCITFGFMGTLGRDGDFTNVTRAIVKIIEKYGDKIKVEFIGYIPKELDSYSNVEHFEFINDYMSFRKFFVSRHWDFALAPLKDSEFNNSKTNNKYREYSSMRIPAIYSDISTYNKCVEDHYNGLLVRDTVDEWFDAMDELVLNSKLRIQLAEKAYEDIQKNYSIYSYADRLLDAIYENCASKTSEKYLADEEVLNENRRWLIHDKHIADNMYFTGGIHRKRYSEYIYVDELKYIKMCFAKTVDGPVSGIVDIIIKDDRRNTITDFRENLENIEWNMWTRIPCNTFFNMRNRKIYVDIRFKYKKDSVKVGVWEYRNKKKLFSKIHKGHLYLDY</sequence>
<keyword evidence="3" id="KW-0808">Transferase</keyword>
<dbReference type="Pfam" id="PF00534">
    <property type="entry name" value="Glycos_transf_1"/>
    <property type="match status" value="1"/>
</dbReference>
<evidence type="ECO:0000313" key="3">
    <source>
        <dbReference type="EMBL" id="SCY46638.1"/>
    </source>
</evidence>
<feature type="domain" description="Glycosyl transferase family 1" evidence="1">
    <location>
        <begin position="194"/>
        <end position="353"/>
    </location>
</feature>
<dbReference type="Pfam" id="PF13439">
    <property type="entry name" value="Glyco_transf_4"/>
    <property type="match status" value="1"/>
</dbReference>
<dbReference type="EMBL" id="FMUR01000018">
    <property type="protein sequence ID" value="SCY46638.1"/>
    <property type="molecule type" value="Genomic_DNA"/>
</dbReference>
<dbReference type="InterPro" id="IPR001296">
    <property type="entry name" value="Glyco_trans_1"/>
</dbReference>
<protein>
    <submittedName>
        <fullName evidence="3">Glycosyltransferase involved in cell wall bisynthesis</fullName>
    </submittedName>
</protein>
<keyword evidence="4" id="KW-1185">Reference proteome</keyword>
<name>A0A1G5G7C7_9FIRM</name>
<accession>A0A1G5G7C7</accession>
<proteinExistence type="predicted"/>
<dbReference type="PANTHER" id="PTHR12526">
    <property type="entry name" value="GLYCOSYLTRANSFERASE"/>
    <property type="match status" value="1"/>
</dbReference>